<feature type="domain" description="Phospholipid/glycerol acyltransferase" evidence="9">
    <location>
        <begin position="79"/>
        <end position="192"/>
    </location>
</feature>
<dbReference type="PANTHER" id="PTHR10434">
    <property type="entry name" value="1-ACYL-SN-GLYCEROL-3-PHOSPHATE ACYLTRANSFERASE"/>
    <property type="match status" value="1"/>
</dbReference>
<keyword evidence="4 7" id="KW-0808">Transferase</keyword>
<comment type="similarity">
    <text evidence="2 7">Belongs to the 1-acyl-sn-glycerol-3-phosphate acyltransferase family.</text>
</comment>
<dbReference type="EC" id="2.3.1.51" evidence="7"/>
<gene>
    <name evidence="10" type="ORF">XJ44_01815</name>
</gene>
<evidence type="ECO:0000256" key="4">
    <source>
        <dbReference type="ARBA" id="ARBA00022679"/>
    </source>
</evidence>
<protein>
    <recommendedName>
        <fullName evidence="7">1-acyl-sn-glycerol-3-phosphate acyltransferase</fullName>
        <ecNumber evidence="7">2.3.1.51</ecNumber>
    </recommendedName>
</protein>
<dbReference type="SMART" id="SM00563">
    <property type="entry name" value="PlsC"/>
    <property type="match status" value="1"/>
</dbReference>
<sequence>MRKIFEFFYTLYFLIGAFVYIVIYGAIVLFVGFVIGLFNKEVSRKFVVKQIEIFGRMTFKLLGIKVHVFGKKPKIDENYIVVSNHQSALDIPLIIGFVEPVAFIAKKELGKVPGINWFLKYLRSVLIDRGNVRKTAMSLKEVIRKLNEGVHFVLFPEGTRSFDGKVLDFKNRSLEIAYKYKIKILPISIWGAHKVLRKKSLFIKRHPIYIKIHDLVDPNIFDSEKVLREYVKSVVSKGVEDFERGIWDEKGDN</sequence>
<comment type="pathway">
    <text evidence="1">Lipid metabolism.</text>
</comment>
<comment type="domain">
    <text evidence="7">The HXXXXD motif is essential for acyltransferase activity and may constitute the binding site for the phosphate moiety of the glycerol-3-phosphate.</text>
</comment>
<keyword evidence="7" id="KW-1208">Phospholipid metabolism</keyword>
<evidence type="ECO:0000256" key="8">
    <source>
        <dbReference type="SAM" id="Phobius"/>
    </source>
</evidence>
<dbReference type="PANTHER" id="PTHR10434:SF64">
    <property type="entry name" value="1-ACYL-SN-GLYCEROL-3-PHOSPHATE ACYLTRANSFERASE-RELATED"/>
    <property type="match status" value="1"/>
</dbReference>
<keyword evidence="6 7" id="KW-0012">Acyltransferase</keyword>
<dbReference type="EMBL" id="LBFC01000006">
    <property type="protein sequence ID" value="ONN27733.1"/>
    <property type="molecule type" value="Genomic_DNA"/>
</dbReference>
<evidence type="ECO:0000313" key="11">
    <source>
        <dbReference type="Proteomes" id="UP000242616"/>
    </source>
</evidence>
<proteinExistence type="inferred from homology"/>
<evidence type="ECO:0000256" key="1">
    <source>
        <dbReference type="ARBA" id="ARBA00005189"/>
    </source>
</evidence>
<dbReference type="InterPro" id="IPR004552">
    <property type="entry name" value="AGP_acyltrans"/>
</dbReference>
<dbReference type="SUPFAM" id="SSF69593">
    <property type="entry name" value="Glycerol-3-phosphate (1)-acyltransferase"/>
    <property type="match status" value="1"/>
</dbReference>
<keyword evidence="11" id="KW-1185">Reference proteome</keyword>
<accession>A0ABX3IM95</accession>
<dbReference type="InterPro" id="IPR002123">
    <property type="entry name" value="Plipid/glycerol_acylTrfase"/>
</dbReference>
<dbReference type="CDD" id="cd07989">
    <property type="entry name" value="LPLAT_AGPAT-like"/>
    <property type="match status" value="1"/>
</dbReference>
<evidence type="ECO:0000256" key="5">
    <source>
        <dbReference type="ARBA" id="ARBA00023098"/>
    </source>
</evidence>
<dbReference type="RefSeq" id="WP_077197878.1">
    <property type="nucleotide sequence ID" value="NZ_LBFC01000006.1"/>
</dbReference>
<name>A0ABX3IM95_9BACT</name>
<evidence type="ECO:0000256" key="2">
    <source>
        <dbReference type="ARBA" id="ARBA00008655"/>
    </source>
</evidence>
<evidence type="ECO:0000259" key="9">
    <source>
        <dbReference type="SMART" id="SM00563"/>
    </source>
</evidence>
<evidence type="ECO:0000256" key="6">
    <source>
        <dbReference type="ARBA" id="ARBA00023315"/>
    </source>
</evidence>
<keyword evidence="3 7" id="KW-0444">Lipid biosynthesis</keyword>
<comment type="caution">
    <text evidence="10">The sequence shown here is derived from an EMBL/GenBank/DDBJ whole genome shotgun (WGS) entry which is preliminary data.</text>
</comment>
<evidence type="ECO:0000256" key="3">
    <source>
        <dbReference type="ARBA" id="ARBA00022516"/>
    </source>
</evidence>
<comment type="catalytic activity">
    <reaction evidence="7">
        <text>a 1-acyl-sn-glycero-3-phosphate + an acyl-CoA = a 1,2-diacyl-sn-glycero-3-phosphate + CoA</text>
        <dbReference type="Rhea" id="RHEA:19709"/>
        <dbReference type="ChEBI" id="CHEBI:57287"/>
        <dbReference type="ChEBI" id="CHEBI:57970"/>
        <dbReference type="ChEBI" id="CHEBI:58342"/>
        <dbReference type="ChEBI" id="CHEBI:58608"/>
        <dbReference type="EC" id="2.3.1.51"/>
    </reaction>
</comment>
<keyword evidence="8" id="KW-0472">Membrane</keyword>
<dbReference type="Pfam" id="PF01553">
    <property type="entry name" value="Acyltransferase"/>
    <property type="match status" value="1"/>
</dbReference>
<evidence type="ECO:0000256" key="7">
    <source>
        <dbReference type="RuleBase" id="RU361267"/>
    </source>
</evidence>
<dbReference type="NCBIfam" id="TIGR00530">
    <property type="entry name" value="AGP_acyltrn"/>
    <property type="match status" value="1"/>
</dbReference>
<dbReference type="GO" id="GO:0016746">
    <property type="term" value="F:acyltransferase activity"/>
    <property type="evidence" value="ECO:0007669"/>
    <property type="project" value="UniProtKB-KW"/>
</dbReference>
<feature type="transmembrane region" description="Helical" evidence="8">
    <location>
        <begin position="12"/>
        <end position="38"/>
    </location>
</feature>
<keyword evidence="5 7" id="KW-0443">Lipid metabolism</keyword>
<keyword evidence="7" id="KW-0594">Phospholipid biosynthesis</keyword>
<reference evidence="10 11" key="1">
    <citation type="submission" date="2015-06" db="EMBL/GenBank/DDBJ databases">
        <title>Genome sequencing of Thermotogales isolates from hydrothermal vents.</title>
        <authorList>
            <person name="Haverkamp T.H."/>
            <person name="Kublanov I.V."/>
            <person name="Nesbo C.L."/>
        </authorList>
    </citation>
    <scope>NUCLEOTIDE SEQUENCE [LARGE SCALE GENOMIC DNA]</scope>
    <source>
        <strain evidence="11">ik275mar</strain>
    </source>
</reference>
<keyword evidence="8" id="KW-1133">Transmembrane helix</keyword>
<keyword evidence="8" id="KW-0812">Transmembrane</keyword>
<evidence type="ECO:0000313" key="10">
    <source>
        <dbReference type="EMBL" id="ONN27733.1"/>
    </source>
</evidence>
<dbReference type="Proteomes" id="UP000242616">
    <property type="component" value="Unassembled WGS sequence"/>
</dbReference>
<organism evidence="10 11">
    <name type="scientific">Thermosipho affectus</name>
    <dbReference type="NCBI Taxonomy" id="660294"/>
    <lineage>
        <taxon>Bacteria</taxon>
        <taxon>Thermotogati</taxon>
        <taxon>Thermotogota</taxon>
        <taxon>Thermotogae</taxon>
        <taxon>Thermotogales</taxon>
        <taxon>Fervidobacteriaceae</taxon>
        <taxon>Thermosipho</taxon>
    </lineage>
</organism>